<protein>
    <submittedName>
        <fullName evidence="7">Sporulation integral membrane protein YtvI</fullName>
    </submittedName>
</protein>
<evidence type="ECO:0000313" key="7">
    <source>
        <dbReference type="EMBL" id="SEW07232.1"/>
    </source>
</evidence>
<name>A0A1I0NZ75_9FIRM</name>
<feature type="transmembrane region" description="Helical" evidence="6">
    <location>
        <begin position="264"/>
        <end position="290"/>
    </location>
</feature>
<accession>A0A1I0NZ75</accession>
<evidence type="ECO:0000256" key="5">
    <source>
        <dbReference type="ARBA" id="ARBA00023136"/>
    </source>
</evidence>
<evidence type="ECO:0000256" key="4">
    <source>
        <dbReference type="ARBA" id="ARBA00022989"/>
    </source>
</evidence>
<evidence type="ECO:0000256" key="3">
    <source>
        <dbReference type="ARBA" id="ARBA00022692"/>
    </source>
</evidence>
<dbReference type="Proteomes" id="UP000199701">
    <property type="component" value="Unassembled WGS sequence"/>
</dbReference>
<reference evidence="7 8" key="1">
    <citation type="submission" date="2016-10" db="EMBL/GenBank/DDBJ databases">
        <authorList>
            <person name="de Groot N.N."/>
        </authorList>
    </citation>
    <scope>NUCLEOTIDE SEQUENCE [LARGE SCALE GENOMIC DNA]</scope>
    <source>
        <strain evidence="7 8">DSM 9179</strain>
    </source>
</reference>
<keyword evidence="5 6" id="KW-0472">Membrane</keyword>
<keyword evidence="8" id="KW-1185">Reference proteome</keyword>
<feature type="transmembrane region" description="Helical" evidence="6">
    <location>
        <begin position="211"/>
        <end position="232"/>
    </location>
</feature>
<dbReference type="PANTHER" id="PTHR21716:SF68">
    <property type="entry name" value="TRANSPORT PROTEIN YTVI-RELATED"/>
    <property type="match status" value="1"/>
</dbReference>
<feature type="transmembrane region" description="Helical" evidence="6">
    <location>
        <begin position="238"/>
        <end position="257"/>
    </location>
</feature>
<dbReference type="PANTHER" id="PTHR21716">
    <property type="entry name" value="TRANSMEMBRANE PROTEIN"/>
    <property type="match status" value="1"/>
</dbReference>
<gene>
    <name evidence="7" type="ORF">SAMN05421659_10431</name>
</gene>
<evidence type="ECO:0000256" key="2">
    <source>
        <dbReference type="ARBA" id="ARBA00009773"/>
    </source>
</evidence>
<evidence type="ECO:0000313" key="8">
    <source>
        <dbReference type="Proteomes" id="UP000199701"/>
    </source>
</evidence>
<proteinExistence type="inferred from homology"/>
<feature type="transmembrane region" description="Helical" evidence="6">
    <location>
        <begin position="62"/>
        <end position="85"/>
    </location>
</feature>
<dbReference type="EMBL" id="FOJI01000004">
    <property type="protein sequence ID" value="SEW07232.1"/>
    <property type="molecule type" value="Genomic_DNA"/>
</dbReference>
<keyword evidence="4 6" id="KW-1133">Transmembrane helix</keyword>
<dbReference type="RefSeq" id="WP_170841324.1">
    <property type="nucleotide sequence ID" value="NZ_FOJI01000004.1"/>
</dbReference>
<comment type="subcellular location">
    <subcellularLocation>
        <location evidence="1">Membrane</location>
        <topology evidence="1">Multi-pass membrane protein</topology>
    </subcellularLocation>
</comment>
<feature type="transmembrane region" description="Helical" evidence="6">
    <location>
        <begin position="310"/>
        <end position="343"/>
    </location>
</feature>
<evidence type="ECO:0000256" key="1">
    <source>
        <dbReference type="ARBA" id="ARBA00004141"/>
    </source>
</evidence>
<dbReference type="GO" id="GO:0055085">
    <property type="term" value="P:transmembrane transport"/>
    <property type="evidence" value="ECO:0007669"/>
    <property type="project" value="TreeGrafter"/>
</dbReference>
<comment type="similarity">
    <text evidence="2">Belongs to the autoinducer-2 exporter (AI-2E) (TC 2.A.86) family.</text>
</comment>
<dbReference type="AlphaFoldDB" id="A0A1I0NZ75"/>
<sequence length="355" mass="40133">MDREIKNKLIMLVSGIGVAGSVYLIFKYIFPIVAPFVIAFLLAYATEKSAKRLSKRFRGNKIIASSIIMVVLAVIVISIISFVSYRVFLETKSFINKYDYYMEMANAKVSDVCNNLDGWMGIKSGDTIKFLNNNMDGFMTKSEENMIPTIVDGSIPLIFKIVTFIAVFFIILMSVVYISKDYEKIKEWRERSMFASEVKVITDKLDALTKIYFKVQLLIMLLTAIICVFGFILIKNPYAIVLGIILGLLDALPMFGTGTVLIPWCIILLVAGHFFSAAVLFTVYIITYLLREFMESKFMGDRLGIAPFTMMVIIYMGLVLYGILGFILGPVSYVIIKTIILYLKSQLERGKLSKI</sequence>
<dbReference type="STRING" id="99656.SAMN05421659_10431"/>
<evidence type="ECO:0000256" key="6">
    <source>
        <dbReference type="SAM" id="Phobius"/>
    </source>
</evidence>
<dbReference type="Pfam" id="PF01594">
    <property type="entry name" value="AI-2E_transport"/>
    <property type="match status" value="1"/>
</dbReference>
<keyword evidence="3 6" id="KW-0812">Transmembrane</keyword>
<organism evidence="7 8">
    <name type="scientific">[Clostridium] fimetarium</name>
    <dbReference type="NCBI Taxonomy" id="99656"/>
    <lineage>
        <taxon>Bacteria</taxon>
        <taxon>Bacillati</taxon>
        <taxon>Bacillota</taxon>
        <taxon>Clostridia</taxon>
        <taxon>Lachnospirales</taxon>
        <taxon>Lachnospiraceae</taxon>
    </lineage>
</organism>
<feature type="transmembrane region" description="Helical" evidence="6">
    <location>
        <begin position="157"/>
        <end position="179"/>
    </location>
</feature>
<dbReference type="GO" id="GO:0016020">
    <property type="term" value="C:membrane"/>
    <property type="evidence" value="ECO:0007669"/>
    <property type="project" value="UniProtKB-SubCell"/>
</dbReference>
<dbReference type="InterPro" id="IPR002549">
    <property type="entry name" value="AI-2E-like"/>
</dbReference>